<comment type="similarity">
    <text evidence="2">Belongs to the NAD(P)-dependent epimerase/dehydratase family. GDP-mannose 4,6-dehydratase subfamily.</text>
</comment>
<evidence type="ECO:0000259" key="5">
    <source>
        <dbReference type="Pfam" id="PF16363"/>
    </source>
</evidence>
<keyword evidence="7" id="KW-1185">Reference proteome</keyword>
<proteinExistence type="inferred from homology"/>
<dbReference type="InterPro" id="IPR016040">
    <property type="entry name" value="NAD(P)-bd_dom"/>
</dbReference>
<dbReference type="OrthoDB" id="4907at2157"/>
<dbReference type="STRING" id="487685.SAMN04488696_2749"/>
<keyword evidence="4" id="KW-0456">Lyase</keyword>
<accession>A0A1I4UJS0</accession>
<reference evidence="7" key="1">
    <citation type="submission" date="2016-10" db="EMBL/GenBank/DDBJ databases">
        <authorList>
            <person name="Varghese N."/>
            <person name="Submissions S."/>
        </authorList>
    </citation>
    <scope>NUCLEOTIDE SEQUENCE [LARGE SCALE GENOMIC DNA]</scope>
    <source>
        <strain evidence="7">Mob M</strain>
    </source>
</reference>
<dbReference type="AlphaFoldDB" id="A0A1I4UJS0"/>
<dbReference type="Pfam" id="PF16363">
    <property type="entry name" value="GDP_Man_Dehyd"/>
    <property type="match status" value="1"/>
</dbReference>
<dbReference type="EC" id="4.2.1.47" evidence="3"/>
<evidence type="ECO:0000256" key="4">
    <source>
        <dbReference type="ARBA" id="ARBA00023239"/>
    </source>
</evidence>
<dbReference type="InterPro" id="IPR036291">
    <property type="entry name" value="NAD(P)-bd_dom_sf"/>
</dbReference>
<dbReference type="EMBL" id="FOUJ01000007">
    <property type="protein sequence ID" value="SFM89206.1"/>
    <property type="molecule type" value="Genomic_DNA"/>
</dbReference>
<evidence type="ECO:0000256" key="3">
    <source>
        <dbReference type="ARBA" id="ARBA00011989"/>
    </source>
</evidence>
<evidence type="ECO:0000256" key="1">
    <source>
        <dbReference type="ARBA" id="ARBA00001937"/>
    </source>
</evidence>
<evidence type="ECO:0000313" key="7">
    <source>
        <dbReference type="Proteomes" id="UP000198535"/>
    </source>
</evidence>
<gene>
    <name evidence="6" type="ORF">SAMN04488696_2749</name>
</gene>
<organism evidence="6 7">
    <name type="scientific">Methanolobus profundi</name>
    <dbReference type="NCBI Taxonomy" id="487685"/>
    <lineage>
        <taxon>Archaea</taxon>
        <taxon>Methanobacteriati</taxon>
        <taxon>Methanobacteriota</taxon>
        <taxon>Stenosarchaea group</taxon>
        <taxon>Methanomicrobia</taxon>
        <taxon>Methanosarcinales</taxon>
        <taxon>Methanosarcinaceae</taxon>
        <taxon>Methanolobus</taxon>
    </lineage>
</organism>
<name>A0A1I4UJS0_9EURY</name>
<evidence type="ECO:0000313" key="6">
    <source>
        <dbReference type="EMBL" id="SFM89206.1"/>
    </source>
</evidence>
<dbReference type="SUPFAM" id="SSF51735">
    <property type="entry name" value="NAD(P)-binding Rossmann-fold domains"/>
    <property type="match status" value="1"/>
</dbReference>
<evidence type="ECO:0000256" key="2">
    <source>
        <dbReference type="ARBA" id="ARBA00009263"/>
    </source>
</evidence>
<dbReference type="InterPro" id="IPR006368">
    <property type="entry name" value="GDP_Man_deHydtase"/>
</dbReference>
<feature type="domain" description="NAD(P)-binding" evidence="5">
    <location>
        <begin position="5"/>
        <end position="287"/>
    </location>
</feature>
<dbReference type="PANTHER" id="PTHR43715:SF1">
    <property type="entry name" value="GDP-MANNOSE 4,6 DEHYDRATASE"/>
    <property type="match status" value="1"/>
</dbReference>
<protein>
    <recommendedName>
        <fullName evidence="3">GDP-mannose 4,6-dehydratase</fullName>
        <ecNumber evidence="3">4.2.1.47</ecNumber>
    </recommendedName>
</protein>
<sequence>MKAIIFGAKGQDGHYLSKLLVNKKVDVIGISRTHGDFKGDVADYSFVEQVITSHQPDYIFHFAANSTTAHSALFENHNSISTGTLNILECVRLHCPTAKVFLSGSAMQFKNEGLPIDEQTPFEANSPYSVSRIQSVYAGRYYRSAFNLKVYVGYFFNHDSPLRSERHVNQKVVNSVKRIAKGSTEKLMLGNIDVKKEFNYAGDVIEAVWTLINQDTIFEATIGCGRTHSIREWVEYCFKRINKKWEDHVIIDNDFVPDYKILVSNPELIKSIGWKQNVGFHELADMMMETQ</sequence>
<dbReference type="Gene3D" id="3.40.50.720">
    <property type="entry name" value="NAD(P)-binding Rossmann-like Domain"/>
    <property type="match status" value="1"/>
</dbReference>
<dbReference type="PANTHER" id="PTHR43715">
    <property type="entry name" value="GDP-MANNOSE 4,6-DEHYDRATASE"/>
    <property type="match status" value="1"/>
</dbReference>
<dbReference type="Gene3D" id="3.90.25.10">
    <property type="entry name" value="UDP-galactose 4-epimerase, domain 1"/>
    <property type="match status" value="1"/>
</dbReference>
<comment type="cofactor">
    <cofactor evidence="1">
        <name>NADP(+)</name>
        <dbReference type="ChEBI" id="CHEBI:58349"/>
    </cofactor>
</comment>
<dbReference type="Proteomes" id="UP000198535">
    <property type="component" value="Unassembled WGS sequence"/>
</dbReference>
<dbReference type="GO" id="GO:0042351">
    <property type="term" value="P:'de novo' GDP-L-fucose biosynthetic process"/>
    <property type="evidence" value="ECO:0007669"/>
    <property type="project" value="TreeGrafter"/>
</dbReference>
<dbReference type="GO" id="GO:0008446">
    <property type="term" value="F:GDP-mannose 4,6-dehydratase activity"/>
    <property type="evidence" value="ECO:0007669"/>
    <property type="project" value="UniProtKB-EC"/>
</dbReference>